<protein>
    <submittedName>
        <fullName evidence="1">Uncharacterized protein</fullName>
    </submittedName>
</protein>
<reference evidence="1" key="1">
    <citation type="submission" date="2014-11" db="EMBL/GenBank/DDBJ databases">
        <authorList>
            <person name="Amaro Gonzalez C."/>
        </authorList>
    </citation>
    <scope>NUCLEOTIDE SEQUENCE</scope>
</reference>
<accession>A0A0E9QT64</accession>
<proteinExistence type="predicted"/>
<organism evidence="1">
    <name type="scientific">Anguilla anguilla</name>
    <name type="common">European freshwater eel</name>
    <name type="synonym">Muraena anguilla</name>
    <dbReference type="NCBI Taxonomy" id="7936"/>
    <lineage>
        <taxon>Eukaryota</taxon>
        <taxon>Metazoa</taxon>
        <taxon>Chordata</taxon>
        <taxon>Craniata</taxon>
        <taxon>Vertebrata</taxon>
        <taxon>Euteleostomi</taxon>
        <taxon>Actinopterygii</taxon>
        <taxon>Neopterygii</taxon>
        <taxon>Teleostei</taxon>
        <taxon>Anguilliformes</taxon>
        <taxon>Anguillidae</taxon>
        <taxon>Anguilla</taxon>
    </lineage>
</organism>
<reference evidence="1" key="2">
    <citation type="journal article" date="2015" name="Fish Shellfish Immunol.">
        <title>Early steps in the European eel (Anguilla anguilla)-Vibrio vulnificus interaction in the gills: Role of the RtxA13 toxin.</title>
        <authorList>
            <person name="Callol A."/>
            <person name="Pajuelo D."/>
            <person name="Ebbesson L."/>
            <person name="Teles M."/>
            <person name="MacKenzie S."/>
            <person name="Amaro C."/>
        </authorList>
    </citation>
    <scope>NUCLEOTIDE SEQUENCE</scope>
</reference>
<dbReference type="AlphaFoldDB" id="A0A0E9QT64"/>
<name>A0A0E9QT64_ANGAN</name>
<sequence>MRRASCKISPCFNVNKTHVNRLT</sequence>
<evidence type="ECO:0000313" key="1">
    <source>
        <dbReference type="EMBL" id="JAH20161.1"/>
    </source>
</evidence>
<dbReference type="EMBL" id="GBXM01088416">
    <property type="protein sequence ID" value="JAH20161.1"/>
    <property type="molecule type" value="Transcribed_RNA"/>
</dbReference>